<evidence type="ECO:0000313" key="4">
    <source>
        <dbReference type="Proteomes" id="UP000294003"/>
    </source>
</evidence>
<feature type="chain" id="PRO_5045109338" description="Peptidase A1 domain-containing protein" evidence="2">
    <location>
        <begin position="19"/>
        <end position="113"/>
    </location>
</feature>
<name>A0ABY0HFB3_9PEZI</name>
<reference evidence="3 4" key="1">
    <citation type="submission" date="2018-06" db="EMBL/GenBank/DDBJ databases">
        <title>Complete Genomes of Monosporascus.</title>
        <authorList>
            <person name="Robinson A.J."/>
            <person name="Natvig D.O."/>
        </authorList>
    </citation>
    <scope>NUCLEOTIDE SEQUENCE [LARGE SCALE GENOMIC DNA]</scope>
    <source>
        <strain evidence="3 4">CBS 609.92</strain>
    </source>
</reference>
<keyword evidence="2" id="KW-0732">Signal</keyword>
<feature type="signal peptide" evidence="2">
    <location>
        <begin position="1"/>
        <end position="18"/>
    </location>
</feature>
<accession>A0ABY0HFB3</accession>
<protein>
    <recommendedName>
        <fullName evidence="5">Peptidase A1 domain-containing protein</fullName>
    </recommendedName>
</protein>
<feature type="compositionally biased region" description="Polar residues" evidence="1">
    <location>
        <begin position="79"/>
        <end position="91"/>
    </location>
</feature>
<keyword evidence="4" id="KW-1185">Reference proteome</keyword>
<evidence type="ECO:0000313" key="3">
    <source>
        <dbReference type="EMBL" id="RYO90130.1"/>
    </source>
</evidence>
<organism evidence="3 4">
    <name type="scientific">Monosporascus cannonballus</name>
    <dbReference type="NCBI Taxonomy" id="155416"/>
    <lineage>
        <taxon>Eukaryota</taxon>
        <taxon>Fungi</taxon>
        <taxon>Dikarya</taxon>
        <taxon>Ascomycota</taxon>
        <taxon>Pezizomycotina</taxon>
        <taxon>Sordariomycetes</taxon>
        <taxon>Xylariomycetidae</taxon>
        <taxon>Xylariales</taxon>
        <taxon>Xylariales incertae sedis</taxon>
        <taxon>Monosporascus</taxon>
    </lineage>
</organism>
<dbReference type="Proteomes" id="UP000294003">
    <property type="component" value="Unassembled WGS sequence"/>
</dbReference>
<evidence type="ECO:0008006" key="5">
    <source>
        <dbReference type="Google" id="ProtNLM"/>
    </source>
</evidence>
<evidence type="ECO:0000256" key="1">
    <source>
        <dbReference type="SAM" id="MobiDB-lite"/>
    </source>
</evidence>
<gene>
    <name evidence="3" type="ORF">DL762_002855</name>
</gene>
<proteinExistence type="predicted"/>
<dbReference type="EMBL" id="QJNS01000061">
    <property type="protein sequence ID" value="RYO90130.1"/>
    <property type="molecule type" value="Genomic_DNA"/>
</dbReference>
<sequence>MLAIITATLLAFSEAAVAAPTVHTQESQFRLRVFSSEFAARPTAYASGISYVNNTELLVDLGTEWPGGIRMPGVPAGTAGQTVSQPGDGTQGFSLNEHQFVDYDSSAEVKLIG</sequence>
<comment type="caution">
    <text evidence="3">The sequence shown here is derived from an EMBL/GenBank/DDBJ whole genome shotgun (WGS) entry which is preliminary data.</text>
</comment>
<evidence type="ECO:0000256" key="2">
    <source>
        <dbReference type="SAM" id="SignalP"/>
    </source>
</evidence>
<feature type="region of interest" description="Disordered" evidence="1">
    <location>
        <begin position="71"/>
        <end position="91"/>
    </location>
</feature>